<sequence length="285" mass="33206">MSQHFLGFGLGLRTDHFHDVLEQKPDLDWFEVISENFMVDGGKPKYYLHSIREHYPMVMHGVSMSLGSTDPLDMDYLKRLKQLHDELQPEWFSDHLCWTGLEGVNAHDLLPMPYTEEAISHCVERIQRIQDYMGRQMLIENVSSYISYAESGMTEWEFLREVTDRADCHILFDVNNIYVSARNHDFDPLDYIKGTNAERVRQFHLAGHTDYGDYVIDTHDHDIPDPVWKLYKEALLHFGPVSTMIERDDNIPSLEALMAELDIARRIAADTLTEDQLTPRYKDAV</sequence>
<comment type="caution">
    <text evidence="2">The sequence shown here is derived from an EMBL/GenBank/DDBJ whole genome shotgun (WGS) entry which is preliminary data.</text>
</comment>
<evidence type="ECO:0000313" key="3">
    <source>
        <dbReference type="Proteomes" id="UP000640333"/>
    </source>
</evidence>
<dbReference type="NCBIfam" id="NF003818">
    <property type="entry name" value="PRK05409.1"/>
    <property type="match status" value="1"/>
</dbReference>
<dbReference type="Pfam" id="PF05114">
    <property type="entry name" value="MbnB_TglH_ChrH"/>
    <property type="match status" value="1"/>
</dbReference>
<keyword evidence="3" id="KW-1185">Reference proteome</keyword>
<comment type="similarity">
    <text evidence="1">Belongs to the UPF0276 family.</text>
</comment>
<dbReference type="HAMAP" id="MF_00697">
    <property type="entry name" value="UPF0276"/>
    <property type="match status" value="1"/>
</dbReference>
<dbReference type="RefSeq" id="WP_193952613.1">
    <property type="nucleotide sequence ID" value="NZ_JADEYS010000006.1"/>
</dbReference>
<evidence type="ECO:0000256" key="1">
    <source>
        <dbReference type="HAMAP-Rule" id="MF_00697"/>
    </source>
</evidence>
<dbReference type="InterPro" id="IPR036237">
    <property type="entry name" value="Xyl_isomerase-like_sf"/>
</dbReference>
<dbReference type="SUPFAM" id="SSF51658">
    <property type="entry name" value="Xylose isomerase-like"/>
    <property type="match status" value="1"/>
</dbReference>
<dbReference type="Gene3D" id="3.20.20.150">
    <property type="entry name" value="Divalent-metal-dependent TIM barrel enzymes"/>
    <property type="match status" value="1"/>
</dbReference>
<dbReference type="Proteomes" id="UP000640333">
    <property type="component" value="Unassembled WGS sequence"/>
</dbReference>
<evidence type="ECO:0000313" key="2">
    <source>
        <dbReference type="EMBL" id="MBE9397056.1"/>
    </source>
</evidence>
<dbReference type="PANTHER" id="PTHR42194">
    <property type="entry name" value="UPF0276 PROTEIN HI_1600"/>
    <property type="match status" value="1"/>
</dbReference>
<protein>
    <recommendedName>
        <fullName evidence="1">UPF0276 protein IOQ59_07245</fullName>
    </recommendedName>
</protein>
<accession>A0A8J7FCA3</accession>
<gene>
    <name evidence="2" type="ORF">IOQ59_07245</name>
</gene>
<dbReference type="AlphaFoldDB" id="A0A8J7FCA3"/>
<proteinExistence type="inferred from homology"/>
<dbReference type="InterPro" id="IPR007801">
    <property type="entry name" value="MbnB/TglH/ChrH"/>
</dbReference>
<organism evidence="2 3">
    <name type="scientific">Pontibacterium sinense</name>
    <dbReference type="NCBI Taxonomy" id="2781979"/>
    <lineage>
        <taxon>Bacteria</taxon>
        <taxon>Pseudomonadati</taxon>
        <taxon>Pseudomonadota</taxon>
        <taxon>Gammaproteobacteria</taxon>
        <taxon>Oceanospirillales</taxon>
        <taxon>Oceanospirillaceae</taxon>
        <taxon>Pontibacterium</taxon>
    </lineage>
</organism>
<reference evidence="2" key="1">
    <citation type="submission" date="2020-10" db="EMBL/GenBank/DDBJ databases">
        <title>Bacterium isolated from coastal waters sediment.</title>
        <authorList>
            <person name="Chen R.-J."/>
            <person name="Lu D.-C."/>
            <person name="Zhu K.-L."/>
            <person name="Du Z.-J."/>
        </authorList>
    </citation>
    <scope>NUCLEOTIDE SEQUENCE</scope>
    <source>
        <strain evidence="2">N1Y112</strain>
    </source>
</reference>
<dbReference type="PANTHER" id="PTHR42194:SF1">
    <property type="entry name" value="UPF0276 PROTEIN HI_1600"/>
    <property type="match status" value="1"/>
</dbReference>
<name>A0A8J7FCA3_9GAMM</name>
<dbReference type="EMBL" id="JADEYS010000006">
    <property type="protein sequence ID" value="MBE9397056.1"/>
    <property type="molecule type" value="Genomic_DNA"/>
</dbReference>